<dbReference type="EMBL" id="JACGWJ010000003">
    <property type="protein sequence ID" value="KAL0431010.1"/>
    <property type="molecule type" value="Genomic_DNA"/>
</dbReference>
<comment type="caution">
    <text evidence="2">The sequence shown here is derived from an EMBL/GenBank/DDBJ whole genome shotgun (WGS) entry which is preliminary data.</text>
</comment>
<name>A0AAW2VSI7_SESRA</name>
<evidence type="ECO:0000256" key="1">
    <source>
        <dbReference type="SAM" id="MobiDB-lite"/>
    </source>
</evidence>
<feature type="compositionally biased region" description="Basic residues" evidence="1">
    <location>
        <begin position="31"/>
        <end position="41"/>
    </location>
</feature>
<proteinExistence type="predicted"/>
<accession>A0AAW2VSI7</accession>
<reference evidence="2" key="1">
    <citation type="submission" date="2020-06" db="EMBL/GenBank/DDBJ databases">
        <authorList>
            <person name="Li T."/>
            <person name="Hu X."/>
            <person name="Zhang T."/>
            <person name="Song X."/>
            <person name="Zhang H."/>
            <person name="Dai N."/>
            <person name="Sheng W."/>
            <person name="Hou X."/>
            <person name="Wei L."/>
        </authorList>
    </citation>
    <scope>NUCLEOTIDE SEQUENCE</scope>
    <source>
        <strain evidence="2">G02</strain>
        <tissue evidence="2">Leaf</tissue>
    </source>
</reference>
<feature type="region of interest" description="Disordered" evidence="1">
    <location>
        <begin position="22"/>
        <end position="52"/>
    </location>
</feature>
<sequence length="52" mass="5436">MGFPSVAGVYEAMEVVVPMRRGAGNDDLGRKGKGKGKRKGKGWGLGMGWAQG</sequence>
<organism evidence="2">
    <name type="scientific">Sesamum radiatum</name>
    <name type="common">Black benniseed</name>
    <dbReference type="NCBI Taxonomy" id="300843"/>
    <lineage>
        <taxon>Eukaryota</taxon>
        <taxon>Viridiplantae</taxon>
        <taxon>Streptophyta</taxon>
        <taxon>Embryophyta</taxon>
        <taxon>Tracheophyta</taxon>
        <taxon>Spermatophyta</taxon>
        <taxon>Magnoliopsida</taxon>
        <taxon>eudicotyledons</taxon>
        <taxon>Gunneridae</taxon>
        <taxon>Pentapetalae</taxon>
        <taxon>asterids</taxon>
        <taxon>lamiids</taxon>
        <taxon>Lamiales</taxon>
        <taxon>Pedaliaceae</taxon>
        <taxon>Sesamum</taxon>
    </lineage>
</organism>
<dbReference type="AlphaFoldDB" id="A0AAW2VSI7"/>
<feature type="compositionally biased region" description="Gly residues" evidence="1">
    <location>
        <begin position="42"/>
        <end position="52"/>
    </location>
</feature>
<reference evidence="2" key="2">
    <citation type="journal article" date="2024" name="Plant">
        <title>Genomic evolution and insights into agronomic trait innovations of Sesamum species.</title>
        <authorList>
            <person name="Miao H."/>
            <person name="Wang L."/>
            <person name="Qu L."/>
            <person name="Liu H."/>
            <person name="Sun Y."/>
            <person name="Le M."/>
            <person name="Wang Q."/>
            <person name="Wei S."/>
            <person name="Zheng Y."/>
            <person name="Lin W."/>
            <person name="Duan Y."/>
            <person name="Cao H."/>
            <person name="Xiong S."/>
            <person name="Wang X."/>
            <person name="Wei L."/>
            <person name="Li C."/>
            <person name="Ma Q."/>
            <person name="Ju M."/>
            <person name="Zhao R."/>
            <person name="Li G."/>
            <person name="Mu C."/>
            <person name="Tian Q."/>
            <person name="Mei H."/>
            <person name="Zhang T."/>
            <person name="Gao T."/>
            <person name="Zhang H."/>
        </authorList>
    </citation>
    <scope>NUCLEOTIDE SEQUENCE</scope>
    <source>
        <strain evidence="2">G02</strain>
    </source>
</reference>
<evidence type="ECO:0000313" key="2">
    <source>
        <dbReference type="EMBL" id="KAL0431010.1"/>
    </source>
</evidence>
<protein>
    <submittedName>
        <fullName evidence="2">Uncharacterized protein</fullName>
    </submittedName>
</protein>
<gene>
    <name evidence="2" type="ORF">Sradi_0727000</name>
</gene>